<evidence type="ECO:0000313" key="3">
    <source>
        <dbReference type="Proteomes" id="UP000078287"/>
    </source>
</evidence>
<dbReference type="STRING" id="1707952.A6A03_10440"/>
<gene>
    <name evidence="2" type="ORF">A6A03_10440</name>
</gene>
<dbReference type="RefSeq" id="WP_066783849.1">
    <property type="nucleotide sequence ID" value="NZ_LWQS01000037.1"/>
</dbReference>
<keyword evidence="3" id="KW-1185">Reference proteome</keyword>
<dbReference type="EMBL" id="LWQS01000037">
    <property type="protein sequence ID" value="OAN47482.1"/>
    <property type="molecule type" value="Genomic_DNA"/>
</dbReference>
<dbReference type="AlphaFoldDB" id="A0A178MFF9"/>
<feature type="domain" description="Fumarylacetoacetase-like C-terminal" evidence="1">
    <location>
        <begin position="145"/>
        <end position="329"/>
    </location>
</feature>
<accession>A0A178MFF9</accession>
<evidence type="ECO:0000313" key="2">
    <source>
        <dbReference type="EMBL" id="OAN47482.1"/>
    </source>
</evidence>
<dbReference type="Proteomes" id="UP000078287">
    <property type="component" value="Unassembled WGS sequence"/>
</dbReference>
<dbReference type="SUPFAM" id="SSF56529">
    <property type="entry name" value="FAH"/>
    <property type="match status" value="1"/>
</dbReference>
<dbReference type="InterPro" id="IPR036663">
    <property type="entry name" value="Fumarylacetoacetase_C_sf"/>
</dbReference>
<keyword evidence="2" id="KW-0378">Hydrolase</keyword>
<protein>
    <submittedName>
        <fullName evidence="2">Fumarylacetoacetate hydrolase</fullName>
    </submittedName>
</protein>
<comment type="caution">
    <text evidence="2">The sequence shown here is derived from an EMBL/GenBank/DDBJ whole genome shotgun (WGS) entry which is preliminary data.</text>
</comment>
<organism evidence="2 3">
    <name type="scientific">Chloroflexus islandicus</name>
    <dbReference type="NCBI Taxonomy" id="1707952"/>
    <lineage>
        <taxon>Bacteria</taxon>
        <taxon>Bacillati</taxon>
        <taxon>Chloroflexota</taxon>
        <taxon>Chloroflexia</taxon>
        <taxon>Chloroflexales</taxon>
        <taxon>Chloroflexineae</taxon>
        <taxon>Chloroflexaceae</taxon>
        <taxon>Chloroflexus</taxon>
    </lineage>
</organism>
<dbReference type="InterPro" id="IPR011234">
    <property type="entry name" value="Fumarylacetoacetase-like_C"/>
</dbReference>
<dbReference type="Gene3D" id="3.90.850.10">
    <property type="entry name" value="Fumarylacetoacetase-like, C-terminal domain"/>
    <property type="match status" value="1"/>
</dbReference>
<sequence length="336" mass="36117">MRLVSFIPPAGSTARAGVLLGDAIIDLAAAAALISEEAAAAQWDMLSLLRGDHPDATIAAAADIVQAVINVMGGADPSEAPLGEFNWHEGLTIGDTALVIPATQVRLVAPLPQAVSLREFDALADEHTVMMRRAAGYWVGDRNWPAFRFASHTTILGPDEPIELPMTEPLDCGMALGCVIGRAGRDIMPEDADAYIAGYLLVNAWTIRDPLAASLRPRDRATSLGPWLVTPDELEYYRDDDGRLMLELRLRLNGRELARANTALMRWSFAELIAFASRDTMLYPGEVIVSGVATGGCLLDLHGDDGPWLRAGDEVVIECAELGQLRSPVGLGLELE</sequence>
<reference evidence="2 3" key="1">
    <citation type="submission" date="2016-04" db="EMBL/GenBank/DDBJ databases">
        <title>Chloroflexus islandicus sp. nov., a thermophilic filamentous anoxygenic phototrophic bacterium from geyser Strokkur (Iceland).</title>
        <authorList>
            <person name="Gaisin V.A."/>
            <person name="Kalashnikov A.M."/>
            <person name="Sukhacheva M.V."/>
            <person name="Grouzdev D.S."/>
            <person name="Ivanov T.M."/>
            <person name="Kuznetsov B."/>
            <person name="Gorlenko V.M."/>
        </authorList>
    </citation>
    <scope>NUCLEOTIDE SEQUENCE [LARGE SCALE GENOMIC DNA]</scope>
    <source>
        <strain evidence="3">isl-2</strain>
    </source>
</reference>
<dbReference type="Pfam" id="PF01557">
    <property type="entry name" value="FAA_hydrolase"/>
    <property type="match status" value="1"/>
</dbReference>
<evidence type="ECO:0000259" key="1">
    <source>
        <dbReference type="Pfam" id="PF01557"/>
    </source>
</evidence>
<dbReference type="GO" id="GO:0016787">
    <property type="term" value="F:hydrolase activity"/>
    <property type="evidence" value="ECO:0007669"/>
    <property type="project" value="UniProtKB-KW"/>
</dbReference>
<dbReference type="OrthoDB" id="9805307at2"/>
<dbReference type="PANTHER" id="PTHR43211">
    <property type="entry name" value="FUMARYLACETOACETATE HYDROLASE"/>
    <property type="match status" value="1"/>
</dbReference>
<dbReference type="PANTHER" id="PTHR43211:SF1">
    <property type="entry name" value="BLL6422 PROTEIN"/>
    <property type="match status" value="1"/>
</dbReference>
<name>A0A178MFF9_9CHLR</name>
<proteinExistence type="predicted"/>